<feature type="domain" description="UspA" evidence="2">
    <location>
        <begin position="19"/>
        <end position="157"/>
    </location>
</feature>
<evidence type="ECO:0000259" key="2">
    <source>
        <dbReference type="Pfam" id="PF00582"/>
    </source>
</evidence>
<evidence type="ECO:0000256" key="1">
    <source>
        <dbReference type="ARBA" id="ARBA00008791"/>
    </source>
</evidence>
<dbReference type="Pfam" id="PF00582">
    <property type="entry name" value="Usp"/>
    <property type="match status" value="1"/>
</dbReference>
<dbReference type="CDD" id="cd00293">
    <property type="entry name" value="USP-like"/>
    <property type="match status" value="1"/>
</dbReference>
<dbReference type="OrthoDB" id="6174426at2"/>
<reference evidence="3 4" key="1">
    <citation type="submission" date="2016-09" db="EMBL/GenBank/DDBJ databases">
        <title>Complete genome sequence of microbes from the polar regions.</title>
        <authorList>
            <person name="Liao L."/>
            <person name="Chen B."/>
        </authorList>
    </citation>
    <scope>NUCLEOTIDE SEQUENCE [LARGE SCALE GENOMIC DNA]</scope>
    <source>
        <strain evidence="3 4">ZS314</strain>
    </source>
</reference>
<dbReference type="PANTHER" id="PTHR46268:SF6">
    <property type="entry name" value="UNIVERSAL STRESS PROTEIN UP12"/>
    <property type="match status" value="1"/>
</dbReference>
<proteinExistence type="inferred from homology"/>
<dbReference type="SUPFAM" id="SSF52402">
    <property type="entry name" value="Adenine nucleotide alpha hydrolases-like"/>
    <property type="match status" value="1"/>
</dbReference>
<dbReference type="InterPro" id="IPR006015">
    <property type="entry name" value="Universal_stress_UspA"/>
</dbReference>
<name>A0A7L5AHR9_9MICO</name>
<organism evidence="3 4">
    <name type="scientific">Marisediminicola antarctica</name>
    <dbReference type="NCBI Taxonomy" id="674079"/>
    <lineage>
        <taxon>Bacteria</taxon>
        <taxon>Bacillati</taxon>
        <taxon>Actinomycetota</taxon>
        <taxon>Actinomycetes</taxon>
        <taxon>Micrococcales</taxon>
        <taxon>Microbacteriaceae</taxon>
        <taxon>Marisediminicola</taxon>
    </lineage>
</organism>
<accession>A0A7L5AHR9</accession>
<sequence>MSTKSAPDTAQLEPIASGSIVVGHDGSVDAQRSLEHAFELADKLGAPLCVVRTWSIDTAPHGTLVDFGIVSSFAQVSDKVCALLEAESKAAAEKHPSVGVAYRSAFGHPAEILLALSGEARMLVVGSRGLGGFRSVLLGSVSERCVRHAECPVLVVRPKKARD</sequence>
<keyword evidence="4" id="KW-1185">Reference proteome</keyword>
<dbReference type="InterPro" id="IPR014729">
    <property type="entry name" value="Rossmann-like_a/b/a_fold"/>
</dbReference>
<dbReference type="Gene3D" id="3.40.50.620">
    <property type="entry name" value="HUPs"/>
    <property type="match status" value="1"/>
</dbReference>
<dbReference type="PANTHER" id="PTHR46268">
    <property type="entry name" value="STRESS RESPONSE PROTEIN NHAX"/>
    <property type="match status" value="1"/>
</dbReference>
<comment type="similarity">
    <text evidence="1">Belongs to the universal stress protein A family.</text>
</comment>
<evidence type="ECO:0000313" key="3">
    <source>
        <dbReference type="EMBL" id="QHO69295.1"/>
    </source>
</evidence>
<dbReference type="RefSeq" id="WP_161885664.1">
    <property type="nucleotide sequence ID" value="NZ_CP017146.1"/>
</dbReference>
<dbReference type="InterPro" id="IPR006016">
    <property type="entry name" value="UspA"/>
</dbReference>
<dbReference type="Proteomes" id="UP000464507">
    <property type="component" value="Chromosome"/>
</dbReference>
<dbReference type="AlphaFoldDB" id="A0A7L5AHR9"/>
<dbReference type="KEGG" id="mant:BHD05_06180"/>
<gene>
    <name evidence="3" type="ORF">BHD05_06180</name>
</gene>
<evidence type="ECO:0000313" key="4">
    <source>
        <dbReference type="Proteomes" id="UP000464507"/>
    </source>
</evidence>
<dbReference type="PRINTS" id="PR01438">
    <property type="entry name" value="UNVRSLSTRESS"/>
</dbReference>
<dbReference type="EMBL" id="CP017146">
    <property type="protein sequence ID" value="QHO69295.1"/>
    <property type="molecule type" value="Genomic_DNA"/>
</dbReference>
<protein>
    <recommendedName>
        <fullName evidence="2">UspA domain-containing protein</fullName>
    </recommendedName>
</protein>